<dbReference type="Pfam" id="PF03484">
    <property type="entry name" value="B5"/>
    <property type="match status" value="1"/>
</dbReference>
<evidence type="ECO:0000256" key="7">
    <source>
        <dbReference type="ARBA" id="ARBA00022490"/>
    </source>
</evidence>
<keyword evidence="10" id="KW-0547">Nucleotide-binding</keyword>
<dbReference type="FunFam" id="3.50.40.10:FF:000002">
    <property type="entry name" value="phenylalanine--tRNA ligase beta subunit"/>
    <property type="match status" value="1"/>
</dbReference>
<dbReference type="Proteomes" id="UP000256601">
    <property type="component" value="Unassembled WGS sequence"/>
</dbReference>
<dbReference type="InterPro" id="IPR045060">
    <property type="entry name" value="Phe-tRNA-ligase_IIc_bsu"/>
</dbReference>
<evidence type="ECO:0000256" key="4">
    <source>
        <dbReference type="ARBA" id="ARBA00011209"/>
    </source>
</evidence>
<dbReference type="Gene3D" id="3.50.40.10">
    <property type="entry name" value="Phenylalanyl-trna Synthetase, Chain B, domain 3"/>
    <property type="match status" value="1"/>
</dbReference>
<comment type="subcellular location">
    <subcellularLocation>
        <location evidence="2">Cytoplasm</location>
    </subcellularLocation>
</comment>
<evidence type="ECO:0000256" key="2">
    <source>
        <dbReference type="ARBA" id="ARBA00004496"/>
    </source>
</evidence>
<dbReference type="VEuPathDB" id="FungiDB:YALI0_E22979g"/>
<dbReference type="InterPro" id="IPR005147">
    <property type="entry name" value="tRNA_synthase_B5-dom"/>
</dbReference>
<dbReference type="PANTHER" id="PTHR10947:SF0">
    <property type="entry name" value="PHENYLALANINE--TRNA LIGASE BETA SUBUNIT"/>
    <property type="match status" value="1"/>
</dbReference>
<evidence type="ECO:0000256" key="6">
    <source>
        <dbReference type="ARBA" id="ARBA00017032"/>
    </source>
</evidence>
<dbReference type="SUPFAM" id="SSF55681">
    <property type="entry name" value="Class II aaRS and biotin synthetases"/>
    <property type="match status" value="1"/>
</dbReference>
<evidence type="ECO:0000256" key="1">
    <source>
        <dbReference type="ARBA" id="ARBA00001946"/>
    </source>
</evidence>
<dbReference type="GO" id="GO:0005524">
    <property type="term" value="F:ATP binding"/>
    <property type="evidence" value="ECO:0007669"/>
    <property type="project" value="UniProtKB-KW"/>
</dbReference>
<keyword evidence="12" id="KW-0460">Magnesium</keyword>
<feature type="domain" description="B5" evidence="17">
    <location>
        <begin position="295"/>
        <end position="372"/>
    </location>
</feature>
<dbReference type="GO" id="GO:0009328">
    <property type="term" value="C:phenylalanine-tRNA ligase complex"/>
    <property type="evidence" value="ECO:0007669"/>
    <property type="project" value="EnsemblFungi"/>
</dbReference>
<comment type="similarity">
    <text evidence="3">Belongs to the phenylalanyl-tRNA synthetase beta subunit family. Type 2 subfamily.</text>
</comment>
<comment type="cofactor">
    <cofactor evidence="1">
        <name>Mg(2+)</name>
        <dbReference type="ChEBI" id="CHEBI:18420"/>
    </cofactor>
</comment>
<dbReference type="VEuPathDB" id="FungiDB:YALI1_E27144g"/>
<dbReference type="Gene3D" id="3.30.930.10">
    <property type="entry name" value="Bira Bifunctional Protein, Domain 2"/>
    <property type="match status" value="1"/>
</dbReference>
<dbReference type="NCBIfam" id="TIGR00471">
    <property type="entry name" value="pheT_arch"/>
    <property type="match status" value="1"/>
</dbReference>
<sequence length="593" mass="66613">MPTISVDKEDLYKAIGKTYTTEEFDELCFEFGIELDEDTTNDCVGDERPQLKIEIPANRYDMLCIEGIAQALNVFLGRAEVPEIKLTKPSKMLELTIHPETAEVRPYAAAAILRNVTLDQRKYESFISLQEKLHSNICRGRQLVAIGTHDFDKMVQDGPYAYKAFKPNDPKMSFVPLNQTKELTGEGVMEFYEKDKNLGKFLYIIKDAPVYPYIVMGDDNTVCSLPPIINSDKTKVSPDTKNIFIEVTGTDKTRLEIVLSQIVAAFSEYCAEPFTVEPLKVVSEHNGETRITPEMTPRVMQAEIPYIKSCLGLDLSADDIIKLLAKMSLQASKTSNPDVLDVAIPPTRSDILHQCDIMEDAAIGYGFNSLPKTLPMKSATVGKPQLINKVSDIVRREVAMSGWAEVMPLTLCSHDENFAFLNRKDEGQAVHLANPKTQEYQVIRTSLLPGILKTIRENKKHSLPIKVFETGDVVFKDESLERKSYNQRNFGAVYSGKTSGFETVHGLLGRLMQMLRVSWIENPKESTSRGYWIEESHSETFFPGRGATIHLRTKDGAEAKVIGEMGILHPNVLAKFEIPYASSSIEFNIEPFM</sequence>
<keyword evidence="7" id="KW-0963">Cytoplasm</keyword>
<name>A0A1H6PQ19_YARLL</name>
<dbReference type="EMBL" id="CP017557">
    <property type="protein sequence ID" value="AOW05818.1"/>
    <property type="molecule type" value="Genomic_DNA"/>
</dbReference>
<dbReference type="Pfam" id="PF18262">
    <property type="entry name" value="PhetRS_B1"/>
    <property type="match status" value="1"/>
</dbReference>
<evidence type="ECO:0000313" key="20">
    <source>
        <dbReference type="Proteomes" id="UP000182444"/>
    </source>
</evidence>
<dbReference type="Proteomes" id="UP000182444">
    <property type="component" value="Chromosome 1E"/>
</dbReference>
<comment type="catalytic activity">
    <reaction evidence="16">
        <text>tRNA(Phe) + L-phenylalanine + ATP = L-phenylalanyl-tRNA(Phe) + AMP + diphosphate + H(+)</text>
        <dbReference type="Rhea" id="RHEA:19413"/>
        <dbReference type="Rhea" id="RHEA-COMP:9668"/>
        <dbReference type="Rhea" id="RHEA-COMP:9699"/>
        <dbReference type="ChEBI" id="CHEBI:15378"/>
        <dbReference type="ChEBI" id="CHEBI:30616"/>
        <dbReference type="ChEBI" id="CHEBI:33019"/>
        <dbReference type="ChEBI" id="CHEBI:58095"/>
        <dbReference type="ChEBI" id="CHEBI:78442"/>
        <dbReference type="ChEBI" id="CHEBI:78531"/>
        <dbReference type="ChEBI" id="CHEBI:456215"/>
        <dbReference type="EC" id="6.1.1.20"/>
    </reaction>
</comment>
<comment type="subunit">
    <text evidence="4">Tetramer of two alpha and two beta subunits.</text>
</comment>
<dbReference type="OrthoDB" id="1698572at2759"/>
<dbReference type="RefSeq" id="XP_504288.1">
    <property type="nucleotide sequence ID" value="XM_504288.1"/>
</dbReference>
<evidence type="ECO:0000256" key="5">
    <source>
        <dbReference type="ARBA" id="ARBA00012814"/>
    </source>
</evidence>
<dbReference type="SUPFAM" id="SSF56037">
    <property type="entry name" value="PheT/TilS domain"/>
    <property type="match status" value="1"/>
</dbReference>
<evidence type="ECO:0000256" key="3">
    <source>
        <dbReference type="ARBA" id="ARBA00007438"/>
    </source>
</evidence>
<dbReference type="FunFam" id="3.30.56.10:FF:000004">
    <property type="entry name" value="Phenylalanyl-tRNA synthetase, beta subunit"/>
    <property type="match status" value="1"/>
</dbReference>
<dbReference type="EC" id="6.1.1.20" evidence="5"/>
<keyword evidence="8" id="KW-0436">Ligase</keyword>
<dbReference type="SUPFAM" id="SSF46955">
    <property type="entry name" value="Putative DNA-binding domain"/>
    <property type="match status" value="2"/>
</dbReference>
<dbReference type="InterPro" id="IPR041616">
    <property type="entry name" value="PheRS_beta_core"/>
</dbReference>
<evidence type="ECO:0000256" key="13">
    <source>
        <dbReference type="ARBA" id="ARBA00022917"/>
    </source>
</evidence>
<protein>
    <recommendedName>
        <fullName evidence="6">Phenylalanine--tRNA ligase beta subunit</fullName>
        <ecNumber evidence="5">6.1.1.20</ecNumber>
    </recommendedName>
    <alternativeName>
        <fullName evidence="15">Phenylalanyl-tRNA synthetase beta subunit</fullName>
    </alternativeName>
</protein>
<evidence type="ECO:0000259" key="17">
    <source>
        <dbReference type="PROSITE" id="PS51483"/>
    </source>
</evidence>
<dbReference type="eggNOG" id="KOG2472">
    <property type="taxonomic scope" value="Eukaryota"/>
</dbReference>
<dbReference type="GO" id="GO:0000287">
    <property type="term" value="F:magnesium ion binding"/>
    <property type="evidence" value="ECO:0007669"/>
    <property type="project" value="InterPro"/>
</dbReference>
<evidence type="ECO:0000256" key="16">
    <source>
        <dbReference type="ARBA" id="ARBA00049255"/>
    </source>
</evidence>
<accession>A0A1H6PQ19</accession>
<evidence type="ECO:0000256" key="15">
    <source>
        <dbReference type="ARBA" id="ARBA00033189"/>
    </source>
</evidence>
<dbReference type="InterPro" id="IPR009061">
    <property type="entry name" value="DNA-bd_dom_put_sf"/>
</dbReference>
<dbReference type="FunFam" id="3.30.56.10:FF:000006">
    <property type="entry name" value="Phenylalanyl-tRNA synthetase subunit beta"/>
    <property type="match status" value="1"/>
</dbReference>
<evidence type="ECO:0000313" key="21">
    <source>
        <dbReference type="Proteomes" id="UP000256601"/>
    </source>
</evidence>
<proteinExistence type="inferred from homology"/>
<dbReference type="Gene3D" id="3.30.56.10">
    <property type="match status" value="2"/>
</dbReference>
<dbReference type="InterPro" id="IPR005146">
    <property type="entry name" value="B3/B4_tRNA-bd"/>
</dbReference>
<evidence type="ECO:0000256" key="9">
    <source>
        <dbReference type="ARBA" id="ARBA00022723"/>
    </source>
</evidence>
<dbReference type="CDD" id="cd00769">
    <property type="entry name" value="PheRS_beta_core"/>
    <property type="match status" value="1"/>
</dbReference>
<dbReference type="OMA" id="FPGRCAN"/>
<dbReference type="SMART" id="SM00873">
    <property type="entry name" value="B3_4"/>
    <property type="match status" value="1"/>
</dbReference>
<keyword evidence="14" id="KW-0030">Aminoacyl-tRNA synthetase</keyword>
<keyword evidence="11" id="KW-0067">ATP-binding</keyword>
<organism evidence="18 20">
    <name type="scientific">Yarrowia lipolytica</name>
    <name type="common">Candida lipolytica</name>
    <dbReference type="NCBI Taxonomy" id="4952"/>
    <lineage>
        <taxon>Eukaryota</taxon>
        <taxon>Fungi</taxon>
        <taxon>Dikarya</taxon>
        <taxon>Ascomycota</taxon>
        <taxon>Saccharomycotina</taxon>
        <taxon>Dipodascomycetes</taxon>
        <taxon>Dipodascales</taxon>
        <taxon>Dipodascales incertae sedis</taxon>
        <taxon>Yarrowia</taxon>
    </lineage>
</organism>
<gene>
    <name evidence="19" type="ORF">B0I71DRAFT_132445</name>
    <name evidence="18" type="ORF">YALI1_E27144g</name>
</gene>
<evidence type="ECO:0000256" key="14">
    <source>
        <dbReference type="ARBA" id="ARBA00023146"/>
    </source>
</evidence>
<dbReference type="FunFam" id="3.30.930.10:FF:000052">
    <property type="entry name" value="Phenylalanyl-tRNA synthetase, beta subunit"/>
    <property type="match status" value="1"/>
</dbReference>
<dbReference type="SMART" id="SM00874">
    <property type="entry name" value="B5"/>
    <property type="match status" value="1"/>
</dbReference>
<dbReference type="Pfam" id="PF17759">
    <property type="entry name" value="tRNA_synthFbeta"/>
    <property type="match status" value="1"/>
</dbReference>
<evidence type="ECO:0000313" key="19">
    <source>
        <dbReference type="EMBL" id="RDW25536.1"/>
    </source>
</evidence>
<dbReference type="GeneID" id="2912921"/>
<dbReference type="InterPro" id="IPR004531">
    <property type="entry name" value="Phe-tRNA-synth_IIc_bsu_arc_euk"/>
</dbReference>
<dbReference type="InterPro" id="IPR045864">
    <property type="entry name" value="aa-tRNA-synth_II/BPL/LPL"/>
</dbReference>
<dbReference type="GO" id="GO:0006432">
    <property type="term" value="P:phenylalanyl-tRNA aminoacylation"/>
    <property type="evidence" value="ECO:0007669"/>
    <property type="project" value="EnsemblFungi"/>
</dbReference>
<dbReference type="InterPro" id="IPR020825">
    <property type="entry name" value="Phe-tRNA_synthase-like_B3/B4"/>
</dbReference>
<evidence type="ECO:0000256" key="8">
    <source>
        <dbReference type="ARBA" id="ARBA00022598"/>
    </source>
</evidence>
<dbReference type="InterPro" id="IPR040659">
    <property type="entry name" value="PhetRS_B1"/>
</dbReference>
<dbReference type="KEGG" id="yli:2912921"/>
<dbReference type="AlphaFoldDB" id="A0A1H6PQ19"/>
<reference evidence="18 20" key="1">
    <citation type="journal article" date="2016" name="PLoS ONE">
        <title>Sequence Assembly of Yarrowia lipolytica Strain W29/CLIB89 Shows Transposable Element Diversity.</title>
        <authorList>
            <person name="Magnan C."/>
            <person name="Yu J."/>
            <person name="Chang I."/>
            <person name="Jahn E."/>
            <person name="Kanomata Y."/>
            <person name="Wu J."/>
            <person name="Zeller M."/>
            <person name="Oakes M."/>
            <person name="Baldi P."/>
            <person name="Sandmeyer S."/>
        </authorList>
    </citation>
    <scope>NUCLEOTIDE SEQUENCE [LARGE SCALE GENOMIC DNA]</scope>
    <source>
        <strain evidence="18">CLIB89</strain>
        <strain evidence="20">CLIB89(W29)</strain>
    </source>
</reference>
<evidence type="ECO:0000313" key="18">
    <source>
        <dbReference type="EMBL" id="AOW05818.1"/>
    </source>
</evidence>
<dbReference type="GO" id="GO:1990825">
    <property type="term" value="F:sequence-specific mRNA binding"/>
    <property type="evidence" value="ECO:0007669"/>
    <property type="project" value="EnsemblFungi"/>
</dbReference>
<reference evidence="19 21" key="2">
    <citation type="submission" date="2018-07" db="EMBL/GenBank/DDBJ databases">
        <title>Draft Genome Assemblies for Five Robust Yarrowia lipolytica Strains Exhibiting High Lipid Production and Pentose Sugar Utilization and Sugar Alcohol Secretion from Undetoxified Lignocellulosic Biomass Hydrolysates.</title>
        <authorList>
            <consortium name="DOE Joint Genome Institute"/>
            <person name="Walker C."/>
            <person name="Ryu S."/>
            <person name="Na H."/>
            <person name="Zane M."/>
            <person name="LaButti K."/>
            <person name="Lipzen A."/>
            <person name="Haridas S."/>
            <person name="Barry K."/>
            <person name="Grigoriev I.V."/>
            <person name="Quarterman J."/>
            <person name="Slininger P."/>
            <person name="Dien B."/>
            <person name="Trinh C.T."/>
        </authorList>
    </citation>
    <scope>NUCLEOTIDE SEQUENCE [LARGE SCALE GENOMIC DNA]</scope>
    <source>
        <strain evidence="19 21">YB392</strain>
    </source>
</reference>
<dbReference type="EMBL" id="KZ857337">
    <property type="protein sequence ID" value="RDW25536.1"/>
    <property type="molecule type" value="Genomic_DNA"/>
</dbReference>
<keyword evidence="13" id="KW-0648">Protein biosynthesis</keyword>
<keyword evidence="9" id="KW-0479">Metal-binding</keyword>
<dbReference type="GO" id="GO:0004826">
    <property type="term" value="F:phenylalanine-tRNA ligase activity"/>
    <property type="evidence" value="ECO:0007669"/>
    <property type="project" value="UniProtKB-EC"/>
</dbReference>
<dbReference type="Pfam" id="PF03483">
    <property type="entry name" value="B3_4"/>
    <property type="match status" value="1"/>
</dbReference>
<dbReference type="PROSITE" id="PS51483">
    <property type="entry name" value="B5"/>
    <property type="match status" value="1"/>
</dbReference>
<dbReference type="PANTHER" id="PTHR10947">
    <property type="entry name" value="PHENYLALANYL-TRNA SYNTHETASE BETA CHAIN AND LEUCINE-RICH REPEAT-CONTAINING PROTEIN 47"/>
    <property type="match status" value="1"/>
</dbReference>
<evidence type="ECO:0000256" key="11">
    <source>
        <dbReference type="ARBA" id="ARBA00022840"/>
    </source>
</evidence>
<evidence type="ECO:0000256" key="10">
    <source>
        <dbReference type="ARBA" id="ARBA00022741"/>
    </source>
</evidence>
<evidence type="ECO:0000256" key="12">
    <source>
        <dbReference type="ARBA" id="ARBA00022842"/>
    </source>
</evidence>